<sequence>MPFEDVTLKSGHHVTLVSYGEHRPTEHGATLQNKAWDQSDTRESLGFYDSTIEYMRNEWAFKNMRGEMVQTKDHGTVALFHNPTTDTWHSIDALDIDHATPWKQHCVNKGVDNQADAIRAYNDVGNLRLLPAVQNRGRDSADLVYNTHGPNSPEWQKWVNDRLGFDPSAQRPVYDQERDLARRNKSTMETPWSPDEGRKGLSFDAAVAGKWYEAKLGEAYATSVNLKSPTTGNVTQVHLFKCGASGQLLTRDALDIDHRVPFEILSKDMLKYAPDSGLTRAHAKDAYNDTDNLRLVGRSANSGHEWELDRHGQFRDKVEIKPMRGDYTEEQLTVSSGVRDQVRNAVHQVYGGGFQMMQGGFGSPPPLVPQQPSLGSVLQPPLGQQQPILMNDQRHSDNPLYCNALKCVQAEYTAWSPQKQQDFASSVALFAKQNHMPEISRVFTHEGEVYAVRDHGFSGARDVIHHPESNMLNRSIQQNTQEINNVTAPTQQGWQQAQQQNRGLVQ</sequence>
<feature type="domain" description="X-Tfes XVIPCD" evidence="2">
    <location>
        <begin position="391"/>
        <end position="483"/>
    </location>
</feature>
<organism evidence="3 4">
    <name type="scientific">Lysobacter silvisoli</name>
    <dbReference type="NCBI Taxonomy" id="2293254"/>
    <lineage>
        <taxon>Bacteria</taxon>
        <taxon>Pseudomonadati</taxon>
        <taxon>Pseudomonadota</taxon>
        <taxon>Gammaproteobacteria</taxon>
        <taxon>Lysobacterales</taxon>
        <taxon>Lysobacteraceae</taxon>
        <taxon>Lysobacter</taxon>
    </lineage>
</organism>
<evidence type="ECO:0000259" key="2">
    <source>
        <dbReference type="Pfam" id="PF20410"/>
    </source>
</evidence>
<dbReference type="OrthoDB" id="6015565at2"/>
<dbReference type="InterPro" id="IPR026835">
    <property type="entry name" value="YqcG_C"/>
</dbReference>
<protein>
    <submittedName>
        <fullName evidence="3">Uncharacterized protein</fullName>
    </submittedName>
</protein>
<dbReference type="RefSeq" id="WP_115859857.1">
    <property type="nucleotide sequence ID" value="NZ_QTSU01000002.1"/>
</dbReference>
<dbReference type="Pfam" id="PF14410">
    <property type="entry name" value="GH-E"/>
    <property type="match status" value="1"/>
</dbReference>
<gene>
    <name evidence="3" type="ORF">DX914_14415</name>
</gene>
<reference evidence="3 4" key="1">
    <citation type="submission" date="2018-08" db="EMBL/GenBank/DDBJ databases">
        <title>Lysobacter sp. zong2l5, whole genome shotgun sequence.</title>
        <authorList>
            <person name="Zhang X."/>
            <person name="Feng G."/>
            <person name="Zhu H."/>
        </authorList>
    </citation>
    <scope>NUCLEOTIDE SEQUENCE [LARGE SCALE GENOMIC DNA]</scope>
    <source>
        <strain evidence="4">zong2l5</strain>
    </source>
</reference>
<feature type="domain" description="Toxin YqcG C-terminal" evidence="1">
    <location>
        <begin position="251"/>
        <end position="307"/>
    </location>
</feature>
<dbReference type="InterPro" id="IPR046519">
    <property type="entry name" value="X-Tfes_XVIPCD"/>
</dbReference>
<dbReference type="Pfam" id="PF20410">
    <property type="entry name" value="X-Tfes_XVIPCD"/>
    <property type="match status" value="1"/>
</dbReference>
<evidence type="ECO:0000259" key="1">
    <source>
        <dbReference type="Pfam" id="PF14410"/>
    </source>
</evidence>
<comment type="caution">
    <text evidence="3">The sequence shown here is derived from an EMBL/GenBank/DDBJ whole genome shotgun (WGS) entry which is preliminary data.</text>
</comment>
<evidence type="ECO:0000313" key="3">
    <source>
        <dbReference type="EMBL" id="RDZ27420.1"/>
    </source>
</evidence>
<proteinExistence type="predicted"/>
<accession>A0A371K0N9</accession>
<name>A0A371K0N9_9GAMM</name>
<evidence type="ECO:0000313" key="4">
    <source>
        <dbReference type="Proteomes" id="UP000264492"/>
    </source>
</evidence>
<keyword evidence="4" id="KW-1185">Reference proteome</keyword>
<dbReference type="EMBL" id="QTSU01000002">
    <property type="protein sequence ID" value="RDZ27420.1"/>
    <property type="molecule type" value="Genomic_DNA"/>
</dbReference>
<dbReference type="AlphaFoldDB" id="A0A371K0N9"/>
<dbReference type="Proteomes" id="UP000264492">
    <property type="component" value="Unassembled WGS sequence"/>
</dbReference>